<dbReference type="PROSITE" id="PS51293">
    <property type="entry name" value="SANT"/>
    <property type="match status" value="1"/>
</dbReference>
<gene>
    <name evidence="3" type="ORF">GTHE00462_LOCUS29493</name>
</gene>
<sequence>MFDSHFNPDVKLMVPKAVKEPVEQRGFTNAETSLLLTGLKRYETDWEKIQKWVLPTKTADEIKKWFRKLTRRDEANNEIKEWKLNRTKEFTEQENHLLQKGVQYYGKRFDLISEKVILNRTEGELRKAYEKMCKKASSAAAKADNPVFNQGTTKSKKTRSKPEINAYFQASSPNKRKSARNIGTDDPDILKRGTNVQGNIPMPDQYEHENMSSSEDDDVAQDPVLQRNRSLLSDFQCSNSFAEFPQQLENSNLASLPPFEEHYRTRLSLIGDQSAENSSEAFAIRPGAIDLQGSLTDLVKERGREDGHT</sequence>
<feature type="region of interest" description="Disordered" evidence="1">
    <location>
        <begin position="140"/>
        <end position="219"/>
    </location>
</feature>
<reference evidence="3" key="1">
    <citation type="submission" date="2021-01" db="EMBL/GenBank/DDBJ databases">
        <authorList>
            <person name="Corre E."/>
            <person name="Pelletier E."/>
            <person name="Niang G."/>
            <person name="Scheremetjew M."/>
            <person name="Finn R."/>
            <person name="Kale V."/>
            <person name="Holt S."/>
            <person name="Cochrane G."/>
            <person name="Meng A."/>
            <person name="Brown T."/>
            <person name="Cohen L."/>
        </authorList>
    </citation>
    <scope>NUCLEOTIDE SEQUENCE</scope>
    <source>
        <strain evidence="3">CCMP 2712</strain>
    </source>
</reference>
<evidence type="ECO:0000313" key="3">
    <source>
        <dbReference type="EMBL" id="CAE2324663.1"/>
    </source>
</evidence>
<dbReference type="InterPro" id="IPR017884">
    <property type="entry name" value="SANT_dom"/>
</dbReference>
<dbReference type="InterPro" id="IPR001005">
    <property type="entry name" value="SANT/Myb"/>
</dbReference>
<dbReference type="Gene3D" id="1.10.10.60">
    <property type="entry name" value="Homeodomain-like"/>
    <property type="match status" value="1"/>
</dbReference>
<evidence type="ECO:0000256" key="1">
    <source>
        <dbReference type="SAM" id="MobiDB-lite"/>
    </source>
</evidence>
<organism evidence="3">
    <name type="scientific">Guillardia theta</name>
    <name type="common">Cryptophyte</name>
    <name type="synonym">Cryptomonas phi</name>
    <dbReference type="NCBI Taxonomy" id="55529"/>
    <lineage>
        <taxon>Eukaryota</taxon>
        <taxon>Cryptophyceae</taxon>
        <taxon>Pyrenomonadales</taxon>
        <taxon>Geminigeraceae</taxon>
        <taxon>Guillardia</taxon>
    </lineage>
</organism>
<dbReference type="EMBL" id="HBKN01037642">
    <property type="protein sequence ID" value="CAE2324663.1"/>
    <property type="molecule type" value="Transcribed_RNA"/>
</dbReference>
<dbReference type="Gene3D" id="1.20.58.1880">
    <property type="match status" value="1"/>
</dbReference>
<dbReference type="SMART" id="SM00717">
    <property type="entry name" value="SANT"/>
    <property type="match status" value="2"/>
</dbReference>
<accession>A0A7S4P670</accession>
<evidence type="ECO:0000259" key="2">
    <source>
        <dbReference type="PROSITE" id="PS51293"/>
    </source>
</evidence>
<protein>
    <recommendedName>
        <fullName evidence="2">SANT domain-containing protein</fullName>
    </recommendedName>
</protein>
<name>A0A7S4P670_GUITH</name>
<dbReference type="SUPFAM" id="SSF46689">
    <property type="entry name" value="Homeodomain-like"/>
    <property type="match status" value="2"/>
</dbReference>
<proteinExistence type="predicted"/>
<dbReference type="InterPro" id="IPR009057">
    <property type="entry name" value="Homeodomain-like_sf"/>
</dbReference>
<feature type="domain" description="SANT" evidence="2">
    <location>
        <begin position="22"/>
        <end position="74"/>
    </location>
</feature>
<dbReference type="AlphaFoldDB" id="A0A7S4P670"/>
<dbReference type="CDD" id="cd00167">
    <property type="entry name" value="SANT"/>
    <property type="match status" value="1"/>
</dbReference>